<protein>
    <submittedName>
        <fullName evidence="2">Uncharacterized protein</fullName>
    </submittedName>
</protein>
<dbReference type="EMBL" id="KZ994960">
    <property type="protein sequence ID" value="RKO91667.1"/>
    <property type="molecule type" value="Genomic_DNA"/>
</dbReference>
<proteinExistence type="predicted"/>
<sequence length="214" mass="22925">MPAPSAAPTLRPHIHMLKTTPLAVREEGPARGTGPAAYASAPGAGESATCRTPLIPARSHARAIGFTPHPDTLLAVRTGTDVFGADDARATILGRCWIVKFKQGCSSREKKHREVETFKTPHRFLTVRELTSPIPDHSPACAPTIEPSPPVAKDPLRLIAVRGKGSARLGLEKSTRPASVRRHRGTIPPVKPPHKSREAPAGVDDFCPFSKVES</sequence>
<feature type="region of interest" description="Disordered" evidence="1">
    <location>
        <begin position="167"/>
        <end position="214"/>
    </location>
</feature>
<gene>
    <name evidence="2" type="ORF">BDK51DRAFT_50988</name>
</gene>
<accession>A0A4V1IRY4</accession>
<feature type="region of interest" description="Disordered" evidence="1">
    <location>
        <begin position="26"/>
        <end position="46"/>
    </location>
</feature>
<dbReference type="AlphaFoldDB" id="A0A4V1IRY4"/>
<organism evidence="2 3">
    <name type="scientific">Blyttiomyces helicus</name>
    <dbReference type="NCBI Taxonomy" id="388810"/>
    <lineage>
        <taxon>Eukaryota</taxon>
        <taxon>Fungi</taxon>
        <taxon>Fungi incertae sedis</taxon>
        <taxon>Chytridiomycota</taxon>
        <taxon>Chytridiomycota incertae sedis</taxon>
        <taxon>Chytridiomycetes</taxon>
        <taxon>Chytridiomycetes incertae sedis</taxon>
        <taxon>Blyttiomyces</taxon>
    </lineage>
</organism>
<feature type="compositionally biased region" description="Low complexity" evidence="1">
    <location>
        <begin position="32"/>
        <end position="46"/>
    </location>
</feature>
<reference evidence="3" key="1">
    <citation type="journal article" date="2018" name="Nat. Microbiol.">
        <title>Leveraging single-cell genomics to expand the fungal tree of life.</title>
        <authorList>
            <person name="Ahrendt S.R."/>
            <person name="Quandt C.A."/>
            <person name="Ciobanu D."/>
            <person name="Clum A."/>
            <person name="Salamov A."/>
            <person name="Andreopoulos B."/>
            <person name="Cheng J.F."/>
            <person name="Woyke T."/>
            <person name="Pelin A."/>
            <person name="Henrissat B."/>
            <person name="Reynolds N.K."/>
            <person name="Benny G.L."/>
            <person name="Smith M.E."/>
            <person name="James T.Y."/>
            <person name="Grigoriev I.V."/>
        </authorList>
    </citation>
    <scope>NUCLEOTIDE SEQUENCE [LARGE SCALE GENOMIC DNA]</scope>
</reference>
<evidence type="ECO:0000313" key="2">
    <source>
        <dbReference type="EMBL" id="RKO91667.1"/>
    </source>
</evidence>
<evidence type="ECO:0000256" key="1">
    <source>
        <dbReference type="SAM" id="MobiDB-lite"/>
    </source>
</evidence>
<name>A0A4V1IRY4_9FUNG</name>
<dbReference type="Proteomes" id="UP000269721">
    <property type="component" value="Unassembled WGS sequence"/>
</dbReference>
<evidence type="ECO:0000313" key="3">
    <source>
        <dbReference type="Proteomes" id="UP000269721"/>
    </source>
</evidence>
<keyword evidence="3" id="KW-1185">Reference proteome</keyword>